<gene>
    <name evidence="1" type="ORF">QAD02_019942</name>
</gene>
<proteinExistence type="predicted"/>
<evidence type="ECO:0000313" key="2">
    <source>
        <dbReference type="Proteomes" id="UP001239111"/>
    </source>
</evidence>
<protein>
    <submittedName>
        <fullName evidence="1">Uncharacterized protein</fullName>
    </submittedName>
</protein>
<name>A0ACC2PQT8_9HYME</name>
<sequence>MSIHLYFIRFRREKHGDVEKGDGKECKESEVTAIVRKVSSSAEETTSTAKVRPSKWGRLLGSSSLDSGSDGGGGGGGSGADSFKHHQTGSSTGSNKVFPKLGKLSNMIEEDPEGSKETIQSHSLALHPVHDQSQLQMRKLESYDGGLIVQPSHEREILAAVLEVKVDLKLEVQRVNQRLAKIEDMLQILITRLPASSNTAPGSPSAATVGTQPPSNGSTPGLGAMVAAMSSPSGSSQTGHHAGVSQSPGSVVSGLASQSSSGTTSGPTGGQDSKSSSAGPATPSSARESNRELLERLIPVPSSLTSSTSTSGLLLSPSSVTPSTPLLPPPPSVPASSAVLTSPTTTTQGPAQPPSSLGPLILRKRRSKSRNKGIAPMAPLASQPVSPTEPTESTQMLPQEPSEPGTSSGTTSSSQQQQPERSKRPAPRPRDYL</sequence>
<keyword evidence="2" id="KW-1185">Reference proteome</keyword>
<accession>A0ACC2PQT8</accession>
<evidence type="ECO:0000313" key="1">
    <source>
        <dbReference type="EMBL" id="KAJ8684150.1"/>
    </source>
</evidence>
<dbReference type="EMBL" id="CM056741">
    <property type="protein sequence ID" value="KAJ8684150.1"/>
    <property type="molecule type" value="Genomic_DNA"/>
</dbReference>
<reference evidence="1" key="1">
    <citation type="submission" date="2023-04" db="EMBL/GenBank/DDBJ databases">
        <title>A chromosome-level genome assembly of the parasitoid wasp Eretmocerus hayati.</title>
        <authorList>
            <person name="Zhong Y."/>
            <person name="Liu S."/>
            <person name="Liu Y."/>
        </authorList>
    </citation>
    <scope>NUCLEOTIDE SEQUENCE</scope>
    <source>
        <strain evidence="1">ZJU_SS_LIU_2023</strain>
    </source>
</reference>
<comment type="caution">
    <text evidence="1">The sequence shown here is derived from an EMBL/GenBank/DDBJ whole genome shotgun (WGS) entry which is preliminary data.</text>
</comment>
<organism evidence="1 2">
    <name type="scientific">Eretmocerus hayati</name>
    <dbReference type="NCBI Taxonomy" id="131215"/>
    <lineage>
        <taxon>Eukaryota</taxon>
        <taxon>Metazoa</taxon>
        <taxon>Ecdysozoa</taxon>
        <taxon>Arthropoda</taxon>
        <taxon>Hexapoda</taxon>
        <taxon>Insecta</taxon>
        <taxon>Pterygota</taxon>
        <taxon>Neoptera</taxon>
        <taxon>Endopterygota</taxon>
        <taxon>Hymenoptera</taxon>
        <taxon>Apocrita</taxon>
        <taxon>Proctotrupomorpha</taxon>
        <taxon>Chalcidoidea</taxon>
        <taxon>Aphelinidae</taxon>
        <taxon>Aphelininae</taxon>
        <taxon>Eretmocerus</taxon>
    </lineage>
</organism>
<dbReference type="Proteomes" id="UP001239111">
    <property type="component" value="Chromosome 1"/>
</dbReference>